<dbReference type="HOGENOM" id="CLU_668636_0_0_0"/>
<protein>
    <submittedName>
        <fullName evidence="3">Conserved repeat domain</fullName>
    </submittedName>
</protein>
<dbReference type="Proteomes" id="UP000000263">
    <property type="component" value="Chromosome"/>
</dbReference>
<feature type="transmembrane region" description="Helical" evidence="2">
    <location>
        <begin position="12"/>
        <end position="32"/>
    </location>
</feature>
<name>A7NIW4_ROSCS</name>
<dbReference type="NCBIfam" id="TIGR01451">
    <property type="entry name" value="B_ant_repeat"/>
    <property type="match status" value="1"/>
</dbReference>
<dbReference type="RefSeq" id="WP_012119851.1">
    <property type="nucleotide sequence ID" value="NC_009767.1"/>
</dbReference>
<feature type="compositionally biased region" description="Low complexity" evidence="1">
    <location>
        <begin position="321"/>
        <end position="336"/>
    </location>
</feature>
<feature type="compositionally biased region" description="Pro residues" evidence="1">
    <location>
        <begin position="337"/>
        <end position="349"/>
    </location>
</feature>
<accession>A7NIW4</accession>
<evidence type="ECO:0000256" key="2">
    <source>
        <dbReference type="SAM" id="Phobius"/>
    </source>
</evidence>
<dbReference type="OrthoDB" id="143717at2"/>
<feature type="region of interest" description="Disordered" evidence="1">
    <location>
        <begin position="311"/>
        <end position="359"/>
    </location>
</feature>
<gene>
    <name evidence="3" type="ordered locus">Rcas_1326</name>
</gene>
<proteinExistence type="predicted"/>
<evidence type="ECO:0000256" key="1">
    <source>
        <dbReference type="SAM" id="MobiDB-lite"/>
    </source>
</evidence>
<keyword evidence="2" id="KW-1133">Transmembrane helix</keyword>
<reference evidence="3 4" key="1">
    <citation type="submission" date="2007-08" db="EMBL/GenBank/DDBJ databases">
        <title>Complete sequence of Roseiflexus castenholzii DSM 13941.</title>
        <authorList>
            <consortium name="US DOE Joint Genome Institute"/>
            <person name="Copeland A."/>
            <person name="Lucas S."/>
            <person name="Lapidus A."/>
            <person name="Barry K."/>
            <person name="Glavina del Rio T."/>
            <person name="Dalin E."/>
            <person name="Tice H."/>
            <person name="Pitluck S."/>
            <person name="Thompson L.S."/>
            <person name="Brettin T."/>
            <person name="Bruce D."/>
            <person name="Detter J.C."/>
            <person name="Han C."/>
            <person name="Tapia R."/>
            <person name="Schmutz J."/>
            <person name="Larimer F."/>
            <person name="Land M."/>
            <person name="Hauser L."/>
            <person name="Kyrpides N."/>
            <person name="Mikhailova N."/>
            <person name="Bryant D.A."/>
            <person name="Hanada S."/>
            <person name="Tsukatani Y."/>
            <person name="Richardson P."/>
        </authorList>
    </citation>
    <scope>NUCLEOTIDE SEQUENCE [LARGE SCALE GENOMIC DNA]</scope>
    <source>
        <strain evidence="4">DSM 13941 / HLO8</strain>
    </source>
</reference>
<dbReference type="InterPro" id="IPR047589">
    <property type="entry name" value="DUF11_rpt"/>
</dbReference>
<dbReference type="eggNOG" id="ENOG5030SPS">
    <property type="taxonomic scope" value="Bacteria"/>
</dbReference>
<dbReference type="STRING" id="383372.Rcas_1326"/>
<dbReference type="KEGG" id="rca:Rcas_1326"/>
<organism evidence="3 4">
    <name type="scientific">Roseiflexus castenholzii (strain DSM 13941 / HLO8)</name>
    <dbReference type="NCBI Taxonomy" id="383372"/>
    <lineage>
        <taxon>Bacteria</taxon>
        <taxon>Bacillati</taxon>
        <taxon>Chloroflexota</taxon>
        <taxon>Chloroflexia</taxon>
        <taxon>Chloroflexales</taxon>
        <taxon>Roseiflexineae</taxon>
        <taxon>Roseiflexaceae</taxon>
        <taxon>Roseiflexus</taxon>
    </lineage>
</organism>
<dbReference type="EMBL" id="CP000804">
    <property type="protein sequence ID" value="ABU57422.1"/>
    <property type="molecule type" value="Genomic_DNA"/>
</dbReference>
<keyword evidence="2" id="KW-0812">Transmembrane</keyword>
<evidence type="ECO:0000313" key="4">
    <source>
        <dbReference type="Proteomes" id="UP000000263"/>
    </source>
</evidence>
<feature type="compositionally biased region" description="Low complexity" evidence="1">
    <location>
        <begin position="350"/>
        <end position="359"/>
    </location>
</feature>
<dbReference type="AlphaFoldDB" id="A7NIW4"/>
<feature type="transmembrane region" description="Helical" evidence="2">
    <location>
        <begin position="397"/>
        <end position="415"/>
    </location>
</feature>
<keyword evidence="2" id="KW-0472">Membrane</keyword>
<keyword evidence="4" id="KW-1185">Reference proteome</keyword>
<evidence type="ECO:0000313" key="3">
    <source>
        <dbReference type="EMBL" id="ABU57422.1"/>
    </source>
</evidence>
<sequence length="421" mass="43684">MDSPGTPLTGWRPFIAAVIVAIATVALCYLAAPAHLAAAPAAQIGTLSMEISKRLQGSDVIQVGQELTFTIRITNTGTISITTLPLIDEYESSILQLERTDPLSSTNIVTPAIGGGLITWSDLTTDTVFGPLNPGQSIEIITVFRAIAPRVATVNRARIGAAVGFGGQEYAGEGRSSSGDAIGGQVVVRKEIVTDTVAASGLPLTFTITISNDGAADLTRIPLRDTFDPTYLAFAGAVPPPTVTSTSSITESVLEWDDVLPGLGLTRLRPGEVITVTTIFTALRSVDGAFINRAEAVGVRDEFDDEVQAPRQAEVPIRIIPGPAEATPTPTSTATPTPAPVEEPQPRPTDVPATPTETPTPTIEAVIATETPEAAGAVVTPTVPAPATLPRTGGSGGIPWILAVAALIIGTALALRLRLRF</sequence>